<protein>
    <recommendedName>
        <fullName evidence="2">ASPIC/UnbV domain-containing protein</fullName>
    </recommendedName>
</protein>
<reference evidence="3 4" key="1">
    <citation type="submission" date="2020-08" db="EMBL/GenBank/DDBJ databases">
        <title>Genomic Encyclopedia of Type Strains, Phase IV (KMG-IV): sequencing the most valuable type-strain genomes for metagenomic binning, comparative biology and taxonomic classification.</title>
        <authorList>
            <person name="Goeker M."/>
        </authorList>
    </citation>
    <scope>NUCLEOTIDE SEQUENCE [LARGE SCALE GENOMIC DNA]</scope>
    <source>
        <strain evidence="3 4">DSM 105137</strain>
    </source>
</reference>
<proteinExistence type="predicted"/>
<dbReference type="InterPro" id="IPR027039">
    <property type="entry name" value="Crtac1"/>
</dbReference>
<evidence type="ECO:0000313" key="3">
    <source>
        <dbReference type="EMBL" id="MBB4077583.1"/>
    </source>
</evidence>
<feature type="domain" description="ASPIC/UnbV" evidence="2">
    <location>
        <begin position="537"/>
        <end position="590"/>
    </location>
</feature>
<dbReference type="InterPro" id="IPR013517">
    <property type="entry name" value="FG-GAP"/>
</dbReference>
<dbReference type="InterPro" id="IPR011519">
    <property type="entry name" value="UnbV_ASPIC"/>
</dbReference>
<organism evidence="3 4">
    <name type="scientific">Neolewinella aquimaris</name>
    <dbReference type="NCBI Taxonomy" id="1835722"/>
    <lineage>
        <taxon>Bacteria</taxon>
        <taxon>Pseudomonadati</taxon>
        <taxon>Bacteroidota</taxon>
        <taxon>Saprospiria</taxon>
        <taxon>Saprospirales</taxon>
        <taxon>Lewinellaceae</taxon>
        <taxon>Neolewinella</taxon>
    </lineage>
</organism>
<gene>
    <name evidence="3" type="ORF">GGR28_000184</name>
</gene>
<dbReference type="Pfam" id="PF13517">
    <property type="entry name" value="FG-GAP_3"/>
    <property type="match status" value="6"/>
</dbReference>
<dbReference type="RefSeq" id="WP_183493841.1">
    <property type="nucleotide sequence ID" value="NZ_JACIFF010000001.1"/>
</dbReference>
<accession>A0A840E0V9</accession>
<dbReference type="EMBL" id="JACIFF010000001">
    <property type="protein sequence ID" value="MBB4077583.1"/>
    <property type="molecule type" value="Genomic_DNA"/>
</dbReference>
<evidence type="ECO:0000259" key="2">
    <source>
        <dbReference type="Pfam" id="PF07593"/>
    </source>
</evidence>
<dbReference type="AlphaFoldDB" id="A0A840E0V9"/>
<evidence type="ECO:0000256" key="1">
    <source>
        <dbReference type="ARBA" id="ARBA00022729"/>
    </source>
</evidence>
<keyword evidence="4" id="KW-1185">Reference proteome</keyword>
<dbReference type="InterPro" id="IPR028994">
    <property type="entry name" value="Integrin_alpha_N"/>
</dbReference>
<dbReference type="SUPFAM" id="SSF69318">
    <property type="entry name" value="Integrin alpha N-terminal domain"/>
    <property type="match status" value="2"/>
</dbReference>
<sequence length="1117" mass="121102">MPKASIILVCLLSFTACQPKDEPQIAADQRFSWMTAPGQEVTGISFSNDLRYTEALNPYTYRNFYNGGGVGIGDFDNDGLPDIYFTGNLVENRLYRNLGNFRFEDVTERAGVACPDSWSTGVSIADVNADGLADIYVCKAGPPAGERIDGMTGVRHNELFINRGDGTFAESASEYGLDVIGLSVHAAFFDYDGDGDLDCYLLNNSTRATTGYDLVEGLRKVPDPEGGNKLFRNLLIESGKTVFEDVTTAAGIYSSSIGFGLGVTVGDVDLDGRSDLFVSNDYFERDYLYYNNGDGTFREELVDHLPEISKGSMGADLADLNNDGLPELFVTEMLPVDERRYKTKAAFEGWNRYQLYRDRGYHQQFSRNVLQLNRGGGNFSEIGRMAGVEATDWSWGALLCDLDNDGYRDIFVANGTGKDLLDQDYINFNGNPAAIRRMIFQEGKGITDLIDQIPSEALTNAVFRNNGDLTFTDVAADWGLGQPTFSNGSAYADLDNDGDLDLVINNVDSRAGIYRNNTTVRSRMVALHSDQPGNPAAIGAELIAYGDTTTTYAQLHPMRGFQSTVDRRIHTRFGLDSIAVRWPDGRIEAFDLRGDSSAVTKVERGGGMPTSWPSLVPARDATGHSTYLLSEVSDQDGVILTSEDPAVDFDRDPLLFLGINDEGPALAAADLNGDGRTDLYVGGASGEVGRLLIATVDGSYTAVAQELFLRDAAAENVDAAFFDADGDGDLDLYVANGSNQFGAASTALFDILYVNEGSGRWSKSDKILPSSKQAVASSCVRAHDYDGDGDTDLFVGGRLKPGVYGVPTDSYLLENRGRLGLRAIPVPDLGMVTDARWVDFDGDGRAELAIAAEWSPLRYLYFDQFGGLTRIDTVAGTAGLWHGLAAADFDGDGRIDLAAGNHGLNSRLHASAEQPLRLYINDFDGNGKAEQILTRYTGDGRAYPLVLRDDLVKQLPGLRKSLSRYEDYQGKTMEELFPEDVLARSVVLEVTELRSLVVLNKTAGPKLAVMPAEAQLGPLYALQPIAPESGDTASDLLVGGNQSVGRPELGIYAGGIGLVLRNTGDGTFVTEDPRQTGLYIRGDIRGIVAVQTRQTTPDEFILARSGGTLLKLKIQTE</sequence>
<dbReference type="Pfam" id="PF01839">
    <property type="entry name" value="FG-GAP"/>
    <property type="match status" value="1"/>
</dbReference>
<dbReference type="Pfam" id="PF07593">
    <property type="entry name" value="UnbV_ASPIC"/>
    <property type="match status" value="1"/>
</dbReference>
<dbReference type="PANTHER" id="PTHR16026">
    <property type="entry name" value="CARTILAGE ACIDIC PROTEIN 1"/>
    <property type="match status" value="1"/>
</dbReference>
<keyword evidence="1" id="KW-0732">Signal</keyword>
<dbReference type="PROSITE" id="PS51257">
    <property type="entry name" value="PROKAR_LIPOPROTEIN"/>
    <property type="match status" value="1"/>
</dbReference>
<comment type="caution">
    <text evidence="3">The sequence shown here is derived from an EMBL/GenBank/DDBJ whole genome shotgun (WGS) entry which is preliminary data.</text>
</comment>
<dbReference type="Proteomes" id="UP000576209">
    <property type="component" value="Unassembled WGS sequence"/>
</dbReference>
<dbReference type="PANTHER" id="PTHR16026:SF0">
    <property type="entry name" value="CARTILAGE ACIDIC PROTEIN 1"/>
    <property type="match status" value="1"/>
</dbReference>
<dbReference type="Gene3D" id="2.130.10.130">
    <property type="entry name" value="Integrin alpha, N-terminal"/>
    <property type="match status" value="4"/>
</dbReference>
<evidence type="ECO:0000313" key="4">
    <source>
        <dbReference type="Proteomes" id="UP000576209"/>
    </source>
</evidence>
<name>A0A840E0V9_9BACT</name>